<organism evidence="1 2">
    <name type="scientific">Gloeothece citriformis (strain PCC 7424)</name>
    <name type="common">Cyanothece sp. (strain PCC 7424)</name>
    <dbReference type="NCBI Taxonomy" id="65393"/>
    <lineage>
        <taxon>Bacteria</taxon>
        <taxon>Bacillati</taxon>
        <taxon>Cyanobacteriota</taxon>
        <taxon>Cyanophyceae</taxon>
        <taxon>Oscillatoriophycideae</taxon>
        <taxon>Chroococcales</taxon>
        <taxon>Aphanothecaceae</taxon>
        <taxon>Gloeothece</taxon>
        <taxon>Gloeothece citriformis</taxon>
    </lineage>
</organism>
<reference evidence="2" key="1">
    <citation type="journal article" date="2011" name="MBio">
        <title>Novel metabolic attributes of the genus Cyanothece, comprising a group of unicellular nitrogen-fixing Cyanobacteria.</title>
        <authorList>
            <person name="Bandyopadhyay A."/>
            <person name="Elvitigala T."/>
            <person name="Welsh E."/>
            <person name="Stockel J."/>
            <person name="Liberton M."/>
            <person name="Min H."/>
            <person name="Sherman L.A."/>
            <person name="Pakrasi H.B."/>
        </authorList>
    </citation>
    <scope>NUCLEOTIDE SEQUENCE [LARGE SCALE GENOMIC DNA]</scope>
    <source>
        <strain evidence="2">PCC 7424</strain>
    </source>
</reference>
<proteinExistence type="predicted"/>
<evidence type="ECO:0000313" key="1">
    <source>
        <dbReference type="EMBL" id="ACK70207.1"/>
    </source>
</evidence>
<dbReference type="KEGG" id="cyc:PCC7424_1773"/>
<dbReference type="AlphaFoldDB" id="B7KCA2"/>
<accession>B7KCA2</accession>
<dbReference type="EMBL" id="CP001291">
    <property type="protein sequence ID" value="ACK70207.1"/>
    <property type="molecule type" value="Genomic_DNA"/>
</dbReference>
<keyword evidence="2" id="KW-1185">Reference proteome</keyword>
<name>B7KCA2_GLOC7</name>
<gene>
    <name evidence="1" type="ordered locus">PCC7424_1773</name>
</gene>
<protein>
    <submittedName>
        <fullName evidence="1">Uncharacterized protein</fullName>
    </submittedName>
</protein>
<sequence>MRVKQMLNKLHLNNRLAIKLDTINKTDQAQKN</sequence>
<dbReference type="HOGENOM" id="CLU_3389032_0_0_3"/>
<dbReference type="Proteomes" id="UP000002384">
    <property type="component" value="Chromosome"/>
</dbReference>
<evidence type="ECO:0000313" key="2">
    <source>
        <dbReference type="Proteomes" id="UP000002384"/>
    </source>
</evidence>